<dbReference type="Pfam" id="PF16550">
    <property type="entry name" value="RPN13_C"/>
    <property type="match status" value="1"/>
</dbReference>
<dbReference type="PANTHER" id="PTHR12225:SF0">
    <property type="entry name" value="PROTEASOMAL UBIQUITIN RECEPTOR ADRM1"/>
    <property type="match status" value="1"/>
</dbReference>
<dbReference type="GO" id="GO:0008541">
    <property type="term" value="C:proteasome regulatory particle, lid subcomplex"/>
    <property type="evidence" value="ECO:0007669"/>
    <property type="project" value="TreeGrafter"/>
</dbReference>
<dbReference type="Gene3D" id="2.30.29.70">
    <property type="entry name" value="Proteasomal ubiquitin receptor Rpn13/ADRM1"/>
    <property type="match status" value="1"/>
</dbReference>
<keyword evidence="3" id="KW-0963">Cytoplasm</keyword>
<gene>
    <name evidence="9" type="ORF">ASTO00021_LOCUS7193</name>
</gene>
<feature type="region of interest" description="Disordered" evidence="6">
    <location>
        <begin position="158"/>
        <end position="183"/>
    </location>
</feature>
<feature type="domain" description="Pru" evidence="8">
    <location>
        <begin position="4"/>
        <end position="122"/>
    </location>
</feature>
<dbReference type="EMBL" id="HBIN01009657">
    <property type="protein sequence ID" value="CAE0436947.1"/>
    <property type="molecule type" value="Transcribed_RNA"/>
</dbReference>
<evidence type="ECO:0000256" key="5">
    <source>
        <dbReference type="ARBA" id="ARBA00023242"/>
    </source>
</evidence>
<feature type="domain" description="DEUBAD" evidence="7">
    <location>
        <begin position="277"/>
        <end position="338"/>
    </location>
</feature>
<dbReference type="InterPro" id="IPR038633">
    <property type="entry name" value="Rpn13/ADRM1_Pru_sf"/>
</dbReference>
<dbReference type="InterPro" id="IPR006773">
    <property type="entry name" value="Rpn13/ADRM1"/>
</dbReference>
<dbReference type="PROSITE" id="PS51916">
    <property type="entry name" value="DEUBAD"/>
    <property type="match status" value="1"/>
</dbReference>
<accession>A0A7S3LNJ7</accession>
<dbReference type="InterPro" id="IPR032368">
    <property type="entry name" value="RPN13_DEUBAD"/>
</dbReference>
<dbReference type="InterPro" id="IPR044867">
    <property type="entry name" value="DEUBAD_dom"/>
</dbReference>
<dbReference type="AlphaFoldDB" id="A0A7S3LNJ7"/>
<evidence type="ECO:0000259" key="8">
    <source>
        <dbReference type="PROSITE" id="PS51917"/>
    </source>
</evidence>
<feature type="compositionally biased region" description="Low complexity" evidence="6">
    <location>
        <begin position="158"/>
        <end position="171"/>
    </location>
</feature>
<evidence type="ECO:0000256" key="6">
    <source>
        <dbReference type="SAM" id="MobiDB-lite"/>
    </source>
</evidence>
<keyword evidence="5" id="KW-0539">Nucleus</keyword>
<evidence type="ECO:0000256" key="2">
    <source>
        <dbReference type="ARBA" id="ARBA00004496"/>
    </source>
</evidence>
<dbReference type="GO" id="GO:0070628">
    <property type="term" value="F:proteasome binding"/>
    <property type="evidence" value="ECO:0007669"/>
    <property type="project" value="TreeGrafter"/>
</dbReference>
<dbReference type="InterPro" id="IPR044868">
    <property type="entry name" value="Rpn13/ADRM1_Pru"/>
</dbReference>
<dbReference type="GO" id="GO:0005634">
    <property type="term" value="C:nucleus"/>
    <property type="evidence" value="ECO:0007669"/>
    <property type="project" value="UniProtKB-SubCell"/>
</dbReference>
<evidence type="ECO:0000256" key="4">
    <source>
        <dbReference type="ARBA" id="ARBA00022942"/>
    </source>
</evidence>
<dbReference type="Pfam" id="PF04683">
    <property type="entry name" value="Rpn13_ADRM1_Pru"/>
    <property type="match status" value="1"/>
</dbReference>
<proteinExistence type="predicted"/>
<dbReference type="InterPro" id="IPR038108">
    <property type="entry name" value="RPN13_DEUBAD_sf"/>
</dbReference>
<protein>
    <recommendedName>
        <fullName evidence="10">Pru domain-containing protein</fullName>
    </recommendedName>
</protein>
<evidence type="ECO:0000256" key="1">
    <source>
        <dbReference type="ARBA" id="ARBA00004123"/>
    </source>
</evidence>
<dbReference type="Gene3D" id="1.10.2020.20">
    <property type="match status" value="1"/>
</dbReference>
<comment type="subcellular location">
    <subcellularLocation>
        <location evidence="2">Cytoplasm</location>
    </subcellularLocation>
    <subcellularLocation>
        <location evidence="1">Nucleus</location>
    </subcellularLocation>
</comment>
<dbReference type="GO" id="GO:0061133">
    <property type="term" value="F:endopeptidase activator activity"/>
    <property type="evidence" value="ECO:0007669"/>
    <property type="project" value="TreeGrafter"/>
</dbReference>
<organism evidence="9">
    <name type="scientific">Aplanochytrium stocchinoi</name>
    <dbReference type="NCBI Taxonomy" id="215587"/>
    <lineage>
        <taxon>Eukaryota</taxon>
        <taxon>Sar</taxon>
        <taxon>Stramenopiles</taxon>
        <taxon>Bigyra</taxon>
        <taxon>Labyrinthulomycetes</taxon>
        <taxon>Thraustochytrida</taxon>
        <taxon>Thraustochytriidae</taxon>
        <taxon>Aplanochytrium</taxon>
    </lineage>
</organism>
<keyword evidence="4" id="KW-0647">Proteasome</keyword>
<evidence type="ECO:0008006" key="10">
    <source>
        <dbReference type="Google" id="ProtNLM"/>
    </source>
</evidence>
<evidence type="ECO:0000256" key="3">
    <source>
        <dbReference type="ARBA" id="ARBA00022490"/>
    </source>
</evidence>
<evidence type="ECO:0000259" key="7">
    <source>
        <dbReference type="PROSITE" id="PS51916"/>
    </source>
</evidence>
<dbReference type="PROSITE" id="PS51917">
    <property type="entry name" value="PRU"/>
    <property type="match status" value="1"/>
</dbReference>
<name>A0A7S3LNJ7_9STRA</name>
<dbReference type="PANTHER" id="PTHR12225">
    <property type="entry name" value="ADHESION REGULATING MOLECULE 1 110 KDA CELL MEMBRANE GLYCOPROTEIN"/>
    <property type="match status" value="1"/>
</dbReference>
<evidence type="ECO:0000313" key="9">
    <source>
        <dbReference type="EMBL" id="CAE0436947.1"/>
    </source>
</evidence>
<dbReference type="GO" id="GO:0005737">
    <property type="term" value="C:cytoplasm"/>
    <property type="evidence" value="ECO:0007669"/>
    <property type="project" value="UniProtKB-SubCell"/>
</dbReference>
<reference evidence="9" key="1">
    <citation type="submission" date="2021-01" db="EMBL/GenBank/DDBJ databases">
        <authorList>
            <person name="Corre E."/>
            <person name="Pelletier E."/>
            <person name="Niang G."/>
            <person name="Scheremetjew M."/>
            <person name="Finn R."/>
            <person name="Kale V."/>
            <person name="Holt S."/>
            <person name="Cochrane G."/>
            <person name="Meng A."/>
            <person name="Brown T."/>
            <person name="Cohen L."/>
        </authorList>
    </citation>
    <scope>NUCLEOTIDE SEQUENCE</scope>
    <source>
        <strain evidence="9">GSBS06</strain>
    </source>
</reference>
<sequence>MNTSTSTKLVEFPCGRFDYTEKDDGSFDVNPLPDKGTLCFQRTAEGKLEYIWTPSASGSSPTKDLVPQGAIFKKIDTGKSGDRVYILHENASKFRKFFWLQTSDKNKDEEYVSKVLECLKDPAGVAPMVSISGSSAADPNNLMHQLLASFSQGDAGTNNTGAAAATATPAPTTAPTPNAPVRTTAQGAAIPTSSSTFGAGAATPVPANNPANIDFSSLLQTPAAASGASATGTGSSNLTQEDIQRALNRYVVISVQHLVHVFIKIVALCQSVTQTMRQQQSVRTNLVEIVSTEDVLPILSDKEVQEELIKLLPEGLQTTEELFNTISSPQFRQVSTVQ</sequence>